<evidence type="ECO:0000256" key="4">
    <source>
        <dbReference type="ARBA" id="ARBA00032976"/>
    </source>
</evidence>
<gene>
    <name evidence="6" type="ORF">RISW2_05810</name>
</gene>
<protein>
    <recommendedName>
        <fullName evidence="3">Chitooligosaccharide deacetylase</fullName>
    </recommendedName>
    <alternativeName>
        <fullName evidence="4">Nodulation protein B</fullName>
    </alternativeName>
</protein>
<dbReference type="InterPro" id="IPR037950">
    <property type="entry name" value="PgdA-like"/>
</dbReference>
<evidence type="ECO:0000256" key="3">
    <source>
        <dbReference type="ARBA" id="ARBA00020071"/>
    </source>
</evidence>
<dbReference type="RefSeq" id="WP_043771437.1">
    <property type="nucleotide sequence ID" value="NZ_JAME01000017.1"/>
</dbReference>
<comment type="function">
    <text evidence="1">Is involved in generating a small heat-stable compound (Nod), an acylated oligomer of N-acetylglucosamine, that stimulates mitosis in various plant protoplasts.</text>
</comment>
<reference evidence="6 7" key="1">
    <citation type="submission" date="2014-01" db="EMBL/GenBank/DDBJ databases">
        <title>Roseivivax isoporae LMG 25204 Genome Sequencing.</title>
        <authorList>
            <person name="Lai Q."/>
            <person name="Li G."/>
            <person name="Shao Z."/>
        </authorList>
    </citation>
    <scope>NUCLEOTIDE SEQUENCE [LARGE SCALE GENOMIC DNA]</scope>
    <source>
        <strain evidence="6 7">LMG 25204</strain>
    </source>
</reference>
<proteinExistence type="inferred from homology"/>
<comment type="similarity">
    <text evidence="2">Belongs to the polysaccharide deacetylase family.</text>
</comment>
<dbReference type="InterPro" id="IPR011330">
    <property type="entry name" value="Glyco_hydro/deAcase_b/a-brl"/>
</dbReference>
<evidence type="ECO:0000313" key="6">
    <source>
        <dbReference type="EMBL" id="ETX28608.1"/>
    </source>
</evidence>
<dbReference type="InterPro" id="IPR002509">
    <property type="entry name" value="NODB_dom"/>
</dbReference>
<dbReference type="STRING" id="1449351.RISW2_05810"/>
<comment type="caution">
    <text evidence="6">The sequence shown here is derived from an EMBL/GenBank/DDBJ whole genome shotgun (WGS) entry which is preliminary data.</text>
</comment>
<keyword evidence="7" id="KW-1185">Reference proteome</keyword>
<dbReference type="PROSITE" id="PS51677">
    <property type="entry name" value="NODB"/>
    <property type="match status" value="1"/>
</dbReference>
<dbReference type="CDD" id="cd10938">
    <property type="entry name" value="CE4_HpPgdA_like"/>
    <property type="match status" value="1"/>
</dbReference>
<evidence type="ECO:0000256" key="2">
    <source>
        <dbReference type="ARBA" id="ARBA00010973"/>
    </source>
</evidence>
<dbReference type="PATRIC" id="fig|1449351.3.peg.2472"/>
<name>X7F7C6_9RHOB</name>
<accession>X7F7C6</accession>
<feature type="domain" description="NodB homology" evidence="5">
    <location>
        <begin position="57"/>
        <end position="299"/>
    </location>
</feature>
<dbReference type="Pfam" id="PF01522">
    <property type="entry name" value="Polysacc_deac_1"/>
    <property type="match status" value="1"/>
</dbReference>
<sequence length="299" mass="33360">MSDAHTWSEETWRTRVAQIRAGRSLLPRSWPGGARCAVALSFDSDHETNELRDGAESLARLSWGEYGARRGIPRITQVLRRHDARASFFVPAVAALLHPEEQRALIDAGHEIGLHGWIHERNTQIPPGDERALMLRAADTLETIAGVRPVGMRTPSWDFSDATLAIAEELGLLYDSSLFADDDPYEIVADGRPTGIVELPVEWIRDDAPYFMMNRFGAQRPYTPPADVLDIFRREFDGARAEGGLFLLTMHPHVTGYRSRIFILDELLAHIRATGDAWIATHAEIARYCIEAAGGKGRP</sequence>
<dbReference type="PANTHER" id="PTHR47561">
    <property type="entry name" value="POLYSACCHARIDE DEACETYLASE FAMILY PROTEIN (AFU_ORTHOLOGUE AFUA_6G05030)"/>
    <property type="match status" value="1"/>
</dbReference>
<evidence type="ECO:0000313" key="7">
    <source>
        <dbReference type="Proteomes" id="UP000023430"/>
    </source>
</evidence>
<dbReference type="SUPFAM" id="SSF88713">
    <property type="entry name" value="Glycoside hydrolase/deacetylase"/>
    <property type="match status" value="1"/>
</dbReference>
<dbReference type="GO" id="GO:0016810">
    <property type="term" value="F:hydrolase activity, acting on carbon-nitrogen (but not peptide) bonds"/>
    <property type="evidence" value="ECO:0007669"/>
    <property type="project" value="InterPro"/>
</dbReference>
<organism evidence="6 7">
    <name type="scientific">Roseivivax isoporae LMG 25204</name>
    <dbReference type="NCBI Taxonomy" id="1449351"/>
    <lineage>
        <taxon>Bacteria</taxon>
        <taxon>Pseudomonadati</taxon>
        <taxon>Pseudomonadota</taxon>
        <taxon>Alphaproteobacteria</taxon>
        <taxon>Rhodobacterales</taxon>
        <taxon>Roseobacteraceae</taxon>
        <taxon>Roseivivax</taxon>
    </lineage>
</organism>
<dbReference type="Proteomes" id="UP000023430">
    <property type="component" value="Unassembled WGS sequence"/>
</dbReference>
<evidence type="ECO:0000259" key="5">
    <source>
        <dbReference type="PROSITE" id="PS51677"/>
    </source>
</evidence>
<evidence type="ECO:0000256" key="1">
    <source>
        <dbReference type="ARBA" id="ARBA00003236"/>
    </source>
</evidence>
<dbReference type="OrthoDB" id="9784220at2"/>
<dbReference type="PANTHER" id="PTHR47561:SF1">
    <property type="entry name" value="POLYSACCHARIDE DEACETYLASE FAMILY PROTEIN (AFU_ORTHOLOGUE AFUA_6G05030)"/>
    <property type="match status" value="1"/>
</dbReference>
<dbReference type="EMBL" id="JAME01000017">
    <property type="protein sequence ID" value="ETX28608.1"/>
    <property type="molecule type" value="Genomic_DNA"/>
</dbReference>
<dbReference type="GO" id="GO:0005975">
    <property type="term" value="P:carbohydrate metabolic process"/>
    <property type="evidence" value="ECO:0007669"/>
    <property type="project" value="InterPro"/>
</dbReference>
<dbReference type="Gene3D" id="3.20.20.370">
    <property type="entry name" value="Glycoside hydrolase/deacetylase"/>
    <property type="match status" value="1"/>
</dbReference>
<dbReference type="eggNOG" id="COG0726">
    <property type="taxonomic scope" value="Bacteria"/>
</dbReference>
<dbReference type="AlphaFoldDB" id="X7F7C6"/>